<evidence type="ECO:0000313" key="5">
    <source>
        <dbReference type="Proteomes" id="UP001056093"/>
    </source>
</evidence>
<evidence type="ECO:0000256" key="1">
    <source>
        <dbReference type="SAM" id="MobiDB-lite"/>
    </source>
</evidence>
<evidence type="ECO:0000313" key="4">
    <source>
        <dbReference type="EMBL" id="USS91882.1"/>
    </source>
</evidence>
<protein>
    <recommendedName>
        <fullName evidence="3">Mub B2-like domain-containing protein</fullName>
    </recommendedName>
</protein>
<dbReference type="InterPro" id="IPR041495">
    <property type="entry name" value="Mub_B2"/>
</dbReference>
<dbReference type="Proteomes" id="UP001056093">
    <property type="component" value="Chromosome"/>
</dbReference>
<keyword evidence="2" id="KW-1133">Transmembrane helix</keyword>
<keyword evidence="2" id="KW-0812">Transmembrane</keyword>
<evidence type="ECO:0000259" key="3">
    <source>
        <dbReference type="Pfam" id="PF17966"/>
    </source>
</evidence>
<sequence>MKNYGTWLPNQSFAAVSSPMIQGYSTDQSEIASRTVTATAQNLAYTVTYTKDAPNSSHSGSNINGSTANNSNTEVLPENHQTAKKTVTNHSSSNTTADDADQLPILPLTGKQTQSFGGIFLMIVSGLATVVSFLVNKKEKN</sequence>
<keyword evidence="5" id="KW-1185">Reference proteome</keyword>
<feature type="compositionally biased region" description="Polar residues" evidence="1">
    <location>
        <begin position="84"/>
        <end position="97"/>
    </location>
</feature>
<feature type="region of interest" description="Disordered" evidence="1">
    <location>
        <begin position="54"/>
        <end position="101"/>
    </location>
</feature>
<keyword evidence="2" id="KW-0472">Membrane</keyword>
<gene>
    <name evidence="4" type="ORF">M3M36_06115</name>
</gene>
<reference evidence="4" key="1">
    <citation type="submission" date="2022-05" db="EMBL/GenBank/DDBJ databases">
        <authorList>
            <person name="Oliphant S.A."/>
            <person name="Watson-Haigh N.S."/>
            <person name="Sumby K.M."/>
            <person name="Gardner J.M."/>
            <person name="Jiranek V."/>
        </authorList>
    </citation>
    <scope>NUCLEOTIDE SEQUENCE</scope>
    <source>
        <strain evidence="4">KI3_B9</strain>
    </source>
</reference>
<accession>A0ABY5BZE3</accession>
<proteinExistence type="predicted"/>
<feature type="transmembrane region" description="Helical" evidence="2">
    <location>
        <begin position="116"/>
        <end position="135"/>
    </location>
</feature>
<dbReference type="Pfam" id="PF17966">
    <property type="entry name" value="Muc_B2"/>
    <property type="match status" value="1"/>
</dbReference>
<dbReference type="Gene3D" id="2.60.40.4300">
    <property type="match status" value="1"/>
</dbReference>
<feature type="compositionally biased region" description="Low complexity" evidence="1">
    <location>
        <begin position="55"/>
        <end position="66"/>
    </location>
</feature>
<feature type="domain" description="Mub B2-like" evidence="3">
    <location>
        <begin position="4"/>
        <end position="52"/>
    </location>
</feature>
<dbReference type="EMBL" id="CP097122">
    <property type="protein sequence ID" value="USS91882.1"/>
    <property type="molecule type" value="Genomic_DNA"/>
</dbReference>
<organism evidence="4 5">
    <name type="scientific">Fructobacillus americanaquae</name>
    <dbReference type="NCBI Taxonomy" id="2940302"/>
    <lineage>
        <taxon>Bacteria</taxon>
        <taxon>Bacillati</taxon>
        <taxon>Bacillota</taxon>
        <taxon>Bacilli</taxon>
        <taxon>Lactobacillales</taxon>
        <taxon>Lactobacillaceae</taxon>
        <taxon>Fructobacillus</taxon>
    </lineage>
</organism>
<name>A0ABY5BZE3_9LACO</name>
<evidence type="ECO:0000256" key="2">
    <source>
        <dbReference type="SAM" id="Phobius"/>
    </source>
</evidence>